<dbReference type="PANTHER" id="PTHR30055">
    <property type="entry name" value="HTH-TYPE TRANSCRIPTIONAL REGULATOR RUTR"/>
    <property type="match status" value="1"/>
</dbReference>
<evidence type="ECO:0000256" key="2">
    <source>
        <dbReference type="ARBA" id="ARBA00023125"/>
    </source>
</evidence>
<dbReference type="InterPro" id="IPR036271">
    <property type="entry name" value="Tet_transcr_reg_TetR-rel_C_sf"/>
</dbReference>
<sequence length="208" mass="23937">MSQVTQMKKKTSRDIQAAERKQQILDVAKRLFAENGYHATSMRELNKGLGMGEALTYHHFPGGKLEILNAVLQAAQEKRIKSIMGSMEFLGEDMPLRKSLLTFAHRLTEQFMDDKEYFQILFREKNLLNNEQLSLINELTLQPLEAMANFLADRAALGEVRAMDFPIAVSQFTSQIAVIIFRKMFFDVDTDSQWLERIVDHYVSLWSG</sequence>
<dbReference type="InterPro" id="IPR009057">
    <property type="entry name" value="Homeodomain-like_sf"/>
</dbReference>
<dbReference type="PROSITE" id="PS50977">
    <property type="entry name" value="HTH_TETR_2"/>
    <property type="match status" value="1"/>
</dbReference>
<protein>
    <submittedName>
        <fullName evidence="6">TetR family transcriptional regulator</fullName>
    </submittedName>
</protein>
<keyword evidence="3" id="KW-0804">Transcription</keyword>
<organism evidence="6 7">
    <name type="scientific">Paenibacillus monticola</name>
    <dbReference type="NCBI Taxonomy" id="2666075"/>
    <lineage>
        <taxon>Bacteria</taxon>
        <taxon>Bacillati</taxon>
        <taxon>Bacillota</taxon>
        <taxon>Bacilli</taxon>
        <taxon>Bacillales</taxon>
        <taxon>Paenibacillaceae</taxon>
        <taxon>Paenibacillus</taxon>
    </lineage>
</organism>
<keyword evidence="7" id="KW-1185">Reference proteome</keyword>
<evidence type="ECO:0000256" key="4">
    <source>
        <dbReference type="PROSITE-ProRule" id="PRU00335"/>
    </source>
</evidence>
<accession>A0A7X2H8G5</accession>
<dbReference type="InterPro" id="IPR001647">
    <property type="entry name" value="HTH_TetR"/>
</dbReference>
<dbReference type="Proteomes" id="UP000463051">
    <property type="component" value="Unassembled WGS sequence"/>
</dbReference>
<dbReference type="InterPro" id="IPR050109">
    <property type="entry name" value="HTH-type_TetR-like_transc_reg"/>
</dbReference>
<name>A0A7X2H8G5_9BACL</name>
<dbReference type="GO" id="GO:0000976">
    <property type="term" value="F:transcription cis-regulatory region binding"/>
    <property type="evidence" value="ECO:0007669"/>
    <property type="project" value="TreeGrafter"/>
</dbReference>
<feature type="DNA-binding region" description="H-T-H motif" evidence="4">
    <location>
        <begin position="41"/>
        <end position="60"/>
    </location>
</feature>
<evidence type="ECO:0000256" key="1">
    <source>
        <dbReference type="ARBA" id="ARBA00023015"/>
    </source>
</evidence>
<dbReference type="GO" id="GO:0003700">
    <property type="term" value="F:DNA-binding transcription factor activity"/>
    <property type="evidence" value="ECO:0007669"/>
    <property type="project" value="TreeGrafter"/>
</dbReference>
<keyword evidence="2 4" id="KW-0238">DNA-binding</keyword>
<dbReference type="Pfam" id="PF00440">
    <property type="entry name" value="TetR_N"/>
    <property type="match status" value="1"/>
</dbReference>
<gene>
    <name evidence="6" type="ORF">GJB61_20650</name>
</gene>
<dbReference type="SUPFAM" id="SSF48498">
    <property type="entry name" value="Tetracyclin repressor-like, C-terminal domain"/>
    <property type="match status" value="1"/>
</dbReference>
<dbReference type="PANTHER" id="PTHR30055:SF234">
    <property type="entry name" value="HTH-TYPE TRANSCRIPTIONAL REGULATOR BETI"/>
    <property type="match status" value="1"/>
</dbReference>
<reference evidence="6 7" key="1">
    <citation type="submission" date="2019-11" db="EMBL/GenBank/DDBJ databases">
        <title>Paenibacillus monticola sp. nov., a novel PGPR strain isolated from mountain sample in China.</title>
        <authorList>
            <person name="Zhao Q."/>
            <person name="Li H.-P."/>
            <person name="Zhang J.-L."/>
        </authorList>
    </citation>
    <scope>NUCLEOTIDE SEQUENCE [LARGE SCALE GENOMIC DNA]</scope>
    <source>
        <strain evidence="6 7">LC-T2</strain>
    </source>
</reference>
<dbReference type="SUPFAM" id="SSF46689">
    <property type="entry name" value="Homeodomain-like"/>
    <property type="match status" value="1"/>
</dbReference>
<evidence type="ECO:0000313" key="7">
    <source>
        <dbReference type="Proteomes" id="UP000463051"/>
    </source>
</evidence>
<evidence type="ECO:0000259" key="5">
    <source>
        <dbReference type="PROSITE" id="PS50977"/>
    </source>
</evidence>
<keyword evidence="1" id="KW-0805">Transcription regulation</keyword>
<proteinExistence type="predicted"/>
<comment type="caution">
    <text evidence="6">The sequence shown here is derived from an EMBL/GenBank/DDBJ whole genome shotgun (WGS) entry which is preliminary data.</text>
</comment>
<evidence type="ECO:0000256" key="3">
    <source>
        <dbReference type="ARBA" id="ARBA00023163"/>
    </source>
</evidence>
<dbReference type="AlphaFoldDB" id="A0A7X2H8G5"/>
<dbReference type="Gene3D" id="1.10.357.10">
    <property type="entry name" value="Tetracycline Repressor, domain 2"/>
    <property type="match status" value="1"/>
</dbReference>
<dbReference type="EMBL" id="WJXB01000008">
    <property type="protein sequence ID" value="MRN55395.1"/>
    <property type="molecule type" value="Genomic_DNA"/>
</dbReference>
<feature type="domain" description="HTH tetR-type" evidence="5">
    <location>
        <begin position="18"/>
        <end position="78"/>
    </location>
</feature>
<evidence type="ECO:0000313" key="6">
    <source>
        <dbReference type="EMBL" id="MRN55395.1"/>
    </source>
</evidence>